<evidence type="ECO:0000313" key="2">
    <source>
        <dbReference type="EMBL" id="THV44338.1"/>
    </source>
</evidence>
<organism evidence="2 3">
    <name type="scientific">Botrytis galanthina</name>
    <dbReference type="NCBI Taxonomy" id="278940"/>
    <lineage>
        <taxon>Eukaryota</taxon>
        <taxon>Fungi</taxon>
        <taxon>Dikarya</taxon>
        <taxon>Ascomycota</taxon>
        <taxon>Pezizomycotina</taxon>
        <taxon>Leotiomycetes</taxon>
        <taxon>Helotiales</taxon>
        <taxon>Sclerotiniaceae</taxon>
        <taxon>Botrytis</taxon>
    </lineage>
</organism>
<dbReference type="InterPro" id="IPR038305">
    <property type="entry name" value="HeLo_sf"/>
</dbReference>
<sequence>MDGVSTAISLFQFAIDTLGYIQLAREFKDDFETHQLKLYIIQLRLSRWGEIAGLTITSDPGKSATGYTYDLASINDILGQIQDRLLRAQREARRLQTKLDGTSSLPLDPESCLPTDLKKIRVRFMGFLGKRKSQASKVIEGIKWVFYKKEHFDKFVESICKLIDDLENIIPENDREKLRKLSDEECTGISKSNLEELKEVVEGCDPWLGSSVDEKLNNSGAGTVINQSHNTGSTVGIHNGDNKGISYGANSNQLNVAMDVMQSVIPRDFYITCYSKPSEKKISGVAVFDLVQDSKNQVSWKSLTGEFEMEYAKVPKC</sequence>
<dbReference type="Pfam" id="PF14479">
    <property type="entry name" value="HeLo"/>
    <property type="match status" value="1"/>
</dbReference>
<dbReference type="InterPro" id="IPR029498">
    <property type="entry name" value="HeLo_dom"/>
</dbReference>
<reference evidence="2 3" key="1">
    <citation type="submission" date="2017-12" db="EMBL/GenBank/DDBJ databases">
        <title>Comparative genomics of Botrytis spp.</title>
        <authorList>
            <person name="Valero-Jimenez C.A."/>
            <person name="Tapia P."/>
            <person name="Veloso J."/>
            <person name="Silva-Moreno E."/>
            <person name="Staats M."/>
            <person name="Valdes J.H."/>
            <person name="Van Kan J.A.L."/>
        </authorList>
    </citation>
    <scope>NUCLEOTIDE SEQUENCE [LARGE SCALE GENOMIC DNA]</scope>
    <source>
        <strain evidence="2 3">MUCL435</strain>
    </source>
</reference>
<feature type="domain" description="Prion-inhibition and propagation HeLo" evidence="1">
    <location>
        <begin position="4"/>
        <end position="198"/>
    </location>
</feature>
<comment type="caution">
    <text evidence="2">The sequence shown here is derived from an EMBL/GenBank/DDBJ whole genome shotgun (WGS) entry which is preliminary data.</text>
</comment>
<accession>A0A4S8QID7</accession>
<dbReference type="AlphaFoldDB" id="A0A4S8QID7"/>
<dbReference type="OrthoDB" id="20872at2759"/>
<keyword evidence="3" id="KW-1185">Reference proteome</keyword>
<gene>
    <name evidence="2" type="ORF">BGAL_0668g00020</name>
</gene>
<dbReference type="EMBL" id="PQXL01000664">
    <property type="protein sequence ID" value="THV44338.1"/>
    <property type="molecule type" value="Genomic_DNA"/>
</dbReference>
<proteinExistence type="predicted"/>
<evidence type="ECO:0000313" key="3">
    <source>
        <dbReference type="Proteomes" id="UP000308671"/>
    </source>
</evidence>
<name>A0A4S8QID7_9HELO</name>
<protein>
    <recommendedName>
        <fullName evidence="1">Prion-inhibition and propagation HeLo domain-containing protein</fullName>
    </recommendedName>
</protein>
<dbReference type="PANTHER" id="PTHR37542">
    <property type="entry name" value="HELO DOMAIN-CONTAINING PROTEIN-RELATED"/>
    <property type="match status" value="1"/>
</dbReference>
<dbReference type="Gene3D" id="1.20.120.1020">
    <property type="entry name" value="Prion-inhibition and propagation, HeLo domain"/>
    <property type="match status" value="1"/>
</dbReference>
<dbReference type="PANTHER" id="PTHR37542:SF3">
    <property type="entry name" value="PRION-INHIBITION AND PROPAGATION HELO DOMAIN-CONTAINING PROTEIN"/>
    <property type="match status" value="1"/>
</dbReference>
<evidence type="ECO:0000259" key="1">
    <source>
        <dbReference type="Pfam" id="PF14479"/>
    </source>
</evidence>
<dbReference type="Proteomes" id="UP000308671">
    <property type="component" value="Unassembled WGS sequence"/>
</dbReference>